<evidence type="ECO:0000256" key="1">
    <source>
        <dbReference type="ARBA" id="ARBA00005485"/>
    </source>
</evidence>
<dbReference type="AlphaFoldDB" id="A0A392RB35"/>
<dbReference type="Proteomes" id="UP000265520">
    <property type="component" value="Unassembled WGS sequence"/>
</dbReference>
<evidence type="ECO:0000313" key="4">
    <source>
        <dbReference type="Proteomes" id="UP000265520"/>
    </source>
</evidence>
<comment type="similarity">
    <text evidence="1">Belongs to the WEB family.</text>
</comment>
<keyword evidence="4" id="KW-1185">Reference proteome</keyword>
<sequence>EKLNLRVATANSEIDIAKETELKTSEKLNEVNKEMVARRESLKLQWKKLRRQGKEN</sequence>
<accession>A0A392RB35</accession>
<proteinExistence type="inferred from homology"/>
<feature type="non-terminal residue" evidence="3">
    <location>
        <position position="1"/>
    </location>
</feature>
<organism evidence="3 4">
    <name type="scientific">Trifolium medium</name>
    <dbReference type="NCBI Taxonomy" id="97028"/>
    <lineage>
        <taxon>Eukaryota</taxon>
        <taxon>Viridiplantae</taxon>
        <taxon>Streptophyta</taxon>
        <taxon>Embryophyta</taxon>
        <taxon>Tracheophyta</taxon>
        <taxon>Spermatophyta</taxon>
        <taxon>Magnoliopsida</taxon>
        <taxon>eudicotyledons</taxon>
        <taxon>Gunneridae</taxon>
        <taxon>Pentapetalae</taxon>
        <taxon>rosids</taxon>
        <taxon>fabids</taxon>
        <taxon>Fabales</taxon>
        <taxon>Fabaceae</taxon>
        <taxon>Papilionoideae</taxon>
        <taxon>50 kb inversion clade</taxon>
        <taxon>NPAAA clade</taxon>
        <taxon>Hologalegina</taxon>
        <taxon>IRL clade</taxon>
        <taxon>Trifolieae</taxon>
        <taxon>Trifolium</taxon>
    </lineage>
</organism>
<comment type="caution">
    <text evidence="3">The sequence shown here is derived from an EMBL/GenBank/DDBJ whole genome shotgun (WGS) entry which is preliminary data.</text>
</comment>
<keyword evidence="2" id="KW-0175">Coiled coil</keyword>
<evidence type="ECO:0000256" key="2">
    <source>
        <dbReference type="ARBA" id="ARBA00023054"/>
    </source>
</evidence>
<name>A0A392RB35_9FABA</name>
<dbReference type="Pfam" id="PF05701">
    <property type="entry name" value="WEMBL"/>
    <property type="match status" value="1"/>
</dbReference>
<protein>
    <submittedName>
        <fullName evidence="3">Protein WEAK CHLOROPLAST MOVEMENT UNDER BLUE LIGHT 1</fullName>
    </submittedName>
</protein>
<evidence type="ECO:0000313" key="3">
    <source>
        <dbReference type="EMBL" id="MCI33234.1"/>
    </source>
</evidence>
<dbReference type="InterPro" id="IPR008545">
    <property type="entry name" value="Web"/>
</dbReference>
<dbReference type="EMBL" id="LXQA010202701">
    <property type="protein sequence ID" value="MCI33234.1"/>
    <property type="molecule type" value="Genomic_DNA"/>
</dbReference>
<reference evidence="3 4" key="1">
    <citation type="journal article" date="2018" name="Front. Plant Sci.">
        <title>Red Clover (Trifolium pratense) and Zigzag Clover (T. medium) - A Picture of Genomic Similarities and Differences.</title>
        <authorList>
            <person name="Dluhosova J."/>
            <person name="Istvanek J."/>
            <person name="Nedelnik J."/>
            <person name="Repkova J."/>
        </authorList>
    </citation>
    <scope>NUCLEOTIDE SEQUENCE [LARGE SCALE GENOMIC DNA]</scope>
    <source>
        <strain evidence="4">cv. 10/8</strain>
        <tissue evidence="3">Leaf</tissue>
    </source>
</reference>